<evidence type="ECO:0000256" key="4">
    <source>
        <dbReference type="ARBA" id="ARBA00023125"/>
    </source>
</evidence>
<sequence>MNIGETSRQSGVSERMIRHYEKIGLIPAPPRRGAGYRDYGERDLHRLRFIANARDLGFPIEEIRTLLGLWTDTGRASAEVKQLALARAEELQRKAEALTVLHDTLVDLAERCQGDHRPDCPIINELAARRT</sequence>
<evidence type="ECO:0000256" key="1">
    <source>
        <dbReference type="ARBA" id="ARBA00004496"/>
    </source>
</evidence>
<dbReference type="PANTHER" id="PTHR30204">
    <property type="entry name" value="REDOX-CYCLING DRUG-SENSING TRANSCRIPTIONAL ACTIVATOR SOXR"/>
    <property type="match status" value="1"/>
</dbReference>
<accession>A0ABV6CRB4</accession>
<gene>
    <name evidence="7" type="primary">cueR</name>
    <name evidence="7" type="ORF">ACFFJC_03255</name>
</gene>
<dbReference type="InterPro" id="IPR011789">
    <property type="entry name" value="CueR"/>
</dbReference>
<feature type="domain" description="HTH merR-type" evidence="6">
    <location>
        <begin position="1"/>
        <end position="69"/>
    </location>
</feature>
<dbReference type="Proteomes" id="UP001589798">
    <property type="component" value="Unassembled WGS sequence"/>
</dbReference>
<dbReference type="Gene3D" id="1.10.1660.10">
    <property type="match status" value="1"/>
</dbReference>
<dbReference type="SUPFAM" id="SSF46955">
    <property type="entry name" value="Putative DNA-binding domain"/>
    <property type="match status" value="1"/>
</dbReference>
<protein>
    <submittedName>
        <fullName evidence="7">Cu(I)-responsive transcriptional regulator</fullName>
    </submittedName>
</protein>
<dbReference type="NCBIfam" id="TIGR02044">
    <property type="entry name" value="CueR"/>
    <property type="match status" value="1"/>
</dbReference>
<dbReference type="Pfam" id="PF00376">
    <property type="entry name" value="MerR"/>
    <property type="match status" value="1"/>
</dbReference>
<evidence type="ECO:0000256" key="2">
    <source>
        <dbReference type="ARBA" id="ARBA00022490"/>
    </source>
</evidence>
<dbReference type="EMBL" id="JBHLWK010000006">
    <property type="protein sequence ID" value="MFC0203283.1"/>
    <property type="molecule type" value="Genomic_DNA"/>
</dbReference>
<dbReference type="InterPro" id="IPR047057">
    <property type="entry name" value="MerR_fam"/>
</dbReference>
<evidence type="ECO:0000256" key="3">
    <source>
        <dbReference type="ARBA" id="ARBA00023015"/>
    </source>
</evidence>
<dbReference type="InterPro" id="IPR009061">
    <property type="entry name" value="DNA-bd_dom_put_sf"/>
</dbReference>
<dbReference type="RefSeq" id="WP_086485548.1">
    <property type="nucleotide sequence ID" value="NZ_JBHLWK010000006.1"/>
</dbReference>
<dbReference type="PRINTS" id="PR00040">
    <property type="entry name" value="HTHMERR"/>
</dbReference>
<reference evidence="7 8" key="1">
    <citation type="submission" date="2024-09" db="EMBL/GenBank/DDBJ databases">
        <authorList>
            <person name="Sun Q."/>
            <person name="Mori K."/>
        </authorList>
    </citation>
    <scope>NUCLEOTIDE SEQUENCE [LARGE SCALE GENOMIC DNA]</scope>
    <source>
        <strain evidence="7 8">CCM 7706</strain>
    </source>
</reference>
<keyword evidence="3" id="KW-0805">Transcription regulation</keyword>
<dbReference type="CDD" id="cd01108">
    <property type="entry name" value="HTH_CueR"/>
    <property type="match status" value="1"/>
</dbReference>
<dbReference type="Pfam" id="PF09278">
    <property type="entry name" value="MerR-DNA-bind"/>
    <property type="match status" value="1"/>
</dbReference>
<evidence type="ECO:0000313" key="8">
    <source>
        <dbReference type="Proteomes" id="UP001589798"/>
    </source>
</evidence>
<dbReference type="SMART" id="SM00422">
    <property type="entry name" value="HTH_MERR"/>
    <property type="match status" value="1"/>
</dbReference>
<name>A0ABV6CRB4_9SPHN</name>
<dbReference type="PROSITE" id="PS50937">
    <property type="entry name" value="HTH_MERR_2"/>
    <property type="match status" value="1"/>
</dbReference>
<comment type="subcellular location">
    <subcellularLocation>
        <location evidence="1">Cytoplasm</location>
    </subcellularLocation>
</comment>
<keyword evidence="5" id="KW-0804">Transcription</keyword>
<dbReference type="PANTHER" id="PTHR30204:SF94">
    <property type="entry name" value="HEAVY METAL-DEPENDENT TRANSCRIPTIONAL REGULATOR HI_0293-RELATED"/>
    <property type="match status" value="1"/>
</dbReference>
<keyword evidence="2" id="KW-0963">Cytoplasm</keyword>
<evidence type="ECO:0000256" key="5">
    <source>
        <dbReference type="ARBA" id="ARBA00023163"/>
    </source>
</evidence>
<evidence type="ECO:0000313" key="7">
    <source>
        <dbReference type="EMBL" id="MFC0203283.1"/>
    </source>
</evidence>
<keyword evidence="4" id="KW-0238">DNA-binding</keyword>
<comment type="caution">
    <text evidence="7">The sequence shown here is derived from an EMBL/GenBank/DDBJ whole genome shotgun (WGS) entry which is preliminary data.</text>
</comment>
<keyword evidence="8" id="KW-1185">Reference proteome</keyword>
<proteinExistence type="predicted"/>
<evidence type="ECO:0000259" key="6">
    <source>
        <dbReference type="PROSITE" id="PS50937"/>
    </source>
</evidence>
<organism evidence="7 8">
    <name type="scientific">Novosphingobium soli</name>
    <dbReference type="NCBI Taxonomy" id="574956"/>
    <lineage>
        <taxon>Bacteria</taxon>
        <taxon>Pseudomonadati</taxon>
        <taxon>Pseudomonadota</taxon>
        <taxon>Alphaproteobacteria</taxon>
        <taxon>Sphingomonadales</taxon>
        <taxon>Sphingomonadaceae</taxon>
        <taxon>Novosphingobium</taxon>
    </lineage>
</organism>
<dbReference type="InterPro" id="IPR015358">
    <property type="entry name" value="Tscrpt_reg_MerR_DNA-bd"/>
</dbReference>
<dbReference type="InterPro" id="IPR000551">
    <property type="entry name" value="MerR-type_HTH_dom"/>
</dbReference>